<feature type="compositionally biased region" description="Basic and acidic residues" evidence="1">
    <location>
        <begin position="204"/>
        <end position="228"/>
    </location>
</feature>
<organism evidence="3 4">
    <name type="scientific">Spirodela intermedia</name>
    <name type="common">Intermediate duckweed</name>
    <dbReference type="NCBI Taxonomy" id="51605"/>
    <lineage>
        <taxon>Eukaryota</taxon>
        <taxon>Viridiplantae</taxon>
        <taxon>Streptophyta</taxon>
        <taxon>Embryophyta</taxon>
        <taxon>Tracheophyta</taxon>
        <taxon>Spermatophyta</taxon>
        <taxon>Magnoliopsida</taxon>
        <taxon>Liliopsida</taxon>
        <taxon>Araceae</taxon>
        <taxon>Lemnoideae</taxon>
        <taxon>Spirodela</taxon>
    </lineage>
</organism>
<evidence type="ECO:0000256" key="1">
    <source>
        <dbReference type="SAM" id="MobiDB-lite"/>
    </source>
</evidence>
<keyword evidence="4" id="KW-1185">Reference proteome</keyword>
<dbReference type="Pfam" id="PF13638">
    <property type="entry name" value="PIN_4"/>
    <property type="match status" value="1"/>
</dbReference>
<dbReference type="CDD" id="cd09880">
    <property type="entry name" value="PIN_Smg5-6-like"/>
    <property type="match status" value="1"/>
</dbReference>
<dbReference type="GO" id="GO:0031965">
    <property type="term" value="C:nuclear membrane"/>
    <property type="evidence" value="ECO:0007669"/>
    <property type="project" value="TreeGrafter"/>
</dbReference>
<evidence type="ECO:0000313" key="3">
    <source>
        <dbReference type="EMBL" id="CAA7400319.1"/>
    </source>
</evidence>
<dbReference type="InterPro" id="IPR002716">
    <property type="entry name" value="PIN_dom"/>
</dbReference>
<dbReference type="AlphaFoldDB" id="A0A7I8KR60"/>
<sequence>MPQSMISPSPSTSVSTGENQIQELESSEEPVLEPLIASEIGHVKAKAVAEGRNPSSTASEDPSSPSTIEERKENTAREGIPSPISPPRSENRVTSSSLLSRRSKSISILRVHTGRSRERTCVSQAIEEVRTEETLCRTLFTGLDMGEGDAVREETFLSDKENMTPEAFRSNATKKKKQTTGLQQRSSLNSEVALDEKEEDDGFPSDKENCTPHVPGRQEEGRSEKSSKSDLSGSRRRMEEEIVQRRVGRIPFQSLMENPSSMISRSVGKIPITQHLSEKNPPASAAADFSGHSTSNCDHQQKPIGDGNSFSEASSGSSIPAADRPNPTRSEGTTRRWHMVADTSCFLDEESRRALQLLEGVRGTHLIVPRMVIRELDCLRRREGLFRKTPRVSPVLQWIEECMVKTSWWIHVQSSMESMPAAPTPPATPQAPPPPALGLTEILSPTADDHILDCAFLFRGIKNDGQLVLLTNEVSLKIKAMAEGLLCESPREFRESLVSPWSERFLWAESSPRGPTWSSADSVAPIDGRHHHRCCPATRRPAKEAAEGARGLKLILLHNSHYAQANLIK</sequence>
<protein>
    <recommendedName>
        <fullName evidence="2">PIN domain-containing protein</fullName>
    </recommendedName>
</protein>
<reference evidence="3" key="1">
    <citation type="submission" date="2020-02" db="EMBL/GenBank/DDBJ databases">
        <authorList>
            <person name="Scholz U."/>
            <person name="Mascher M."/>
            <person name="Fiebig A."/>
        </authorList>
    </citation>
    <scope>NUCLEOTIDE SEQUENCE</scope>
</reference>
<dbReference type="OrthoDB" id="444265at2759"/>
<dbReference type="PANTHER" id="PTHR22593:SF8">
    <property type="entry name" value="FHA DOMAIN-CONTAINING PROTEIN PS1"/>
    <property type="match status" value="1"/>
</dbReference>
<feature type="region of interest" description="Disordered" evidence="1">
    <location>
        <begin position="46"/>
        <end position="120"/>
    </location>
</feature>
<feature type="region of interest" description="Disordered" evidence="1">
    <location>
        <begin position="155"/>
        <end position="242"/>
    </location>
</feature>
<feature type="domain" description="PIN" evidence="2">
    <location>
        <begin position="339"/>
        <end position="489"/>
    </location>
</feature>
<feature type="compositionally biased region" description="Low complexity" evidence="1">
    <location>
        <begin position="1"/>
        <end position="15"/>
    </location>
</feature>
<feature type="compositionally biased region" description="Low complexity" evidence="1">
    <location>
        <begin position="95"/>
        <end position="110"/>
    </location>
</feature>
<gene>
    <name evidence="3" type="ORF">SI8410_08010997</name>
</gene>
<proteinExistence type="predicted"/>
<name>A0A7I8KR60_SPIIN</name>
<accession>A0A7I8KR60</accession>
<evidence type="ECO:0000259" key="2">
    <source>
        <dbReference type="Pfam" id="PF13638"/>
    </source>
</evidence>
<dbReference type="Gene3D" id="3.40.50.1010">
    <property type="entry name" value="5'-nuclease"/>
    <property type="match status" value="1"/>
</dbReference>
<feature type="compositionally biased region" description="Low complexity" evidence="1">
    <location>
        <begin position="309"/>
        <end position="318"/>
    </location>
</feature>
<evidence type="ECO:0000313" key="4">
    <source>
        <dbReference type="Proteomes" id="UP000663760"/>
    </source>
</evidence>
<dbReference type="PANTHER" id="PTHR22593">
    <property type="entry name" value="TRANSMEMBRANE PROTEIN 18"/>
    <property type="match status" value="1"/>
</dbReference>
<dbReference type="EMBL" id="LR746271">
    <property type="protein sequence ID" value="CAA7400319.1"/>
    <property type="molecule type" value="Genomic_DNA"/>
</dbReference>
<dbReference type="Proteomes" id="UP000663760">
    <property type="component" value="Chromosome 8"/>
</dbReference>
<feature type="compositionally biased region" description="Low complexity" evidence="1">
    <location>
        <begin position="54"/>
        <end position="66"/>
    </location>
</feature>
<feature type="region of interest" description="Disordered" evidence="1">
    <location>
        <begin position="277"/>
        <end position="335"/>
    </location>
</feature>
<feature type="region of interest" description="Disordered" evidence="1">
    <location>
        <begin position="1"/>
        <end position="33"/>
    </location>
</feature>